<gene>
    <name evidence="1" type="ORF">RLOC_00012966</name>
</gene>
<dbReference type="EMBL" id="MUZQ01000063">
    <property type="protein sequence ID" value="OWK60288.1"/>
    <property type="molecule type" value="Genomic_DNA"/>
</dbReference>
<keyword evidence="2" id="KW-1185">Reference proteome</keyword>
<proteinExistence type="predicted"/>
<dbReference type="AlphaFoldDB" id="A0A218V323"/>
<protein>
    <submittedName>
        <fullName evidence="1">Uncharacterized protein</fullName>
    </submittedName>
</protein>
<reference evidence="1 2" key="1">
    <citation type="submission" date="2017-05" db="EMBL/GenBank/DDBJ databases">
        <title>Genome of assembly of the Bengalese finch, Lonchura striata domestica.</title>
        <authorList>
            <person name="Colquitt B.M."/>
            <person name="Brainard M.S."/>
        </authorList>
    </citation>
    <scope>NUCLEOTIDE SEQUENCE [LARGE SCALE GENOMIC DNA]</scope>
    <source>
        <strain evidence="1">White83orange57</strain>
    </source>
</reference>
<accession>A0A218V323</accession>
<organism evidence="1 2">
    <name type="scientific">Lonchura striata</name>
    <name type="common">white-rumped munia</name>
    <dbReference type="NCBI Taxonomy" id="40157"/>
    <lineage>
        <taxon>Eukaryota</taxon>
        <taxon>Metazoa</taxon>
        <taxon>Chordata</taxon>
        <taxon>Craniata</taxon>
        <taxon>Vertebrata</taxon>
        <taxon>Euteleostomi</taxon>
        <taxon>Archelosauria</taxon>
        <taxon>Archosauria</taxon>
        <taxon>Dinosauria</taxon>
        <taxon>Saurischia</taxon>
        <taxon>Theropoda</taxon>
        <taxon>Coelurosauria</taxon>
        <taxon>Aves</taxon>
        <taxon>Neognathae</taxon>
        <taxon>Neoaves</taxon>
        <taxon>Telluraves</taxon>
        <taxon>Australaves</taxon>
        <taxon>Passeriformes</taxon>
        <taxon>Passeroidea</taxon>
        <taxon>Estrildidae</taxon>
        <taxon>Estrildinae</taxon>
        <taxon>Lonchura</taxon>
    </lineage>
</organism>
<dbReference type="Proteomes" id="UP000197619">
    <property type="component" value="Unassembled WGS sequence"/>
</dbReference>
<name>A0A218V323_9PASE</name>
<sequence>MFSSLSQSIGLNSSTMKKSIRMGTEQKNPTILLVKLSDNFVLLFPKKMPYFEVKLIVIAGVLENNEFHLLHSRSLSYIFSSLEAVLSRRARQNFNLSNWLDRVTWQVGCKQQVHFLPRSYTAH</sequence>
<evidence type="ECO:0000313" key="2">
    <source>
        <dbReference type="Proteomes" id="UP000197619"/>
    </source>
</evidence>
<evidence type="ECO:0000313" key="1">
    <source>
        <dbReference type="EMBL" id="OWK60288.1"/>
    </source>
</evidence>
<comment type="caution">
    <text evidence="1">The sequence shown here is derived from an EMBL/GenBank/DDBJ whole genome shotgun (WGS) entry which is preliminary data.</text>
</comment>